<feature type="compositionally biased region" description="Basic and acidic residues" evidence="4">
    <location>
        <begin position="723"/>
        <end position="734"/>
    </location>
</feature>
<dbReference type="PANTHER" id="PTHR13213">
    <property type="entry name" value="MYB-BINDING PROTEIN 1A FAMILY MEMBER"/>
    <property type="match status" value="1"/>
</dbReference>
<evidence type="ECO:0008006" key="7">
    <source>
        <dbReference type="Google" id="ProtNLM"/>
    </source>
</evidence>
<dbReference type="InterPro" id="IPR016024">
    <property type="entry name" value="ARM-type_fold"/>
</dbReference>
<evidence type="ECO:0000256" key="1">
    <source>
        <dbReference type="ARBA" id="ARBA00004123"/>
    </source>
</evidence>
<evidence type="ECO:0000313" key="5">
    <source>
        <dbReference type="EMBL" id="KAA8907699.1"/>
    </source>
</evidence>
<feature type="compositionally biased region" description="Acidic residues" evidence="4">
    <location>
        <begin position="676"/>
        <end position="722"/>
    </location>
</feature>
<keyword evidence="6" id="KW-1185">Reference proteome</keyword>
<dbReference type="GO" id="GO:0006355">
    <property type="term" value="P:regulation of DNA-templated transcription"/>
    <property type="evidence" value="ECO:0007669"/>
    <property type="project" value="InterPro"/>
</dbReference>
<dbReference type="EMBL" id="SWFT01000019">
    <property type="protein sequence ID" value="KAA8907699.1"/>
    <property type="molecule type" value="Genomic_DNA"/>
</dbReference>
<dbReference type="Pfam" id="PF04931">
    <property type="entry name" value="DNA_pol_phi"/>
    <property type="match status" value="1"/>
</dbReference>
<evidence type="ECO:0000256" key="2">
    <source>
        <dbReference type="ARBA" id="ARBA00006809"/>
    </source>
</evidence>
<feature type="compositionally biased region" description="Acidic residues" evidence="4">
    <location>
        <begin position="735"/>
        <end position="749"/>
    </location>
</feature>
<dbReference type="AlphaFoldDB" id="A0A642UY55"/>
<organism evidence="5 6">
    <name type="scientific">Diutina rugosa</name>
    <name type="common">Yeast</name>
    <name type="synonym">Candida rugosa</name>
    <dbReference type="NCBI Taxonomy" id="5481"/>
    <lineage>
        <taxon>Eukaryota</taxon>
        <taxon>Fungi</taxon>
        <taxon>Dikarya</taxon>
        <taxon>Ascomycota</taxon>
        <taxon>Saccharomycotina</taxon>
        <taxon>Pichiomycetes</taxon>
        <taxon>Debaryomycetaceae</taxon>
        <taxon>Diutina</taxon>
    </lineage>
</organism>
<comment type="subcellular location">
    <subcellularLocation>
        <location evidence="1">Nucleus</location>
    </subcellularLocation>
</comment>
<dbReference type="GO" id="GO:0005730">
    <property type="term" value="C:nucleolus"/>
    <property type="evidence" value="ECO:0007669"/>
    <property type="project" value="InterPro"/>
</dbReference>
<dbReference type="SUPFAM" id="SSF48371">
    <property type="entry name" value="ARM repeat"/>
    <property type="match status" value="1"/>
</dbReference>
<dbReference type="RefSeq" id="XP_034014705.1">
    <property type="nucleotide sequence ID" value="XM_034156668.1"/>
</dbReference>
<comment type="caution">
    <text evidence="5">The sequence shown here is derived from an EMBL/GenBank/DDBJ whole genome shotgun (WGS) entry which is preliminary data.</text>
</comment>
<reference evidence="5 6" key="1">
    <citation type="submission" date="2019-07" db="EMBL/GenBank/DDBJ databases">
        <title>Genome assembly of two rare yeast pathogens: Diutina rugosa and Trichomonascus ciferrii.</title>
        <authorList>
            <person name="Mixao V."/>
            <person name="Saus E."/>
            <person name="Hansen A."/>
            <person name="Lass-Flor C."/>
            <person name="Gabaldon T."/>
        </authorList>
    </citation>
    <scope>NUCLEOTIDE SEQUENCE [LARGE SCALE GENOMIC DNA]</scope>
    <source>
        <strain evidence="5 6">CBS 613</strain>
    </source>
</reference>
<comment type="similarity">
    <text evidence="2">Belongs to the MYBBP1A family.</text>
</comment>
<keyword evidence="3" id="KW-0539">Nucleus</keyword>
<feature type="compositionally biased region" description="Acidic residues" evidence="4">
    <location>
        <begin position="783"/>
        <end position="799"/>
    </location>
</feature>
<feature type="compositionally biased region" description="Basic and acidic residues" evidence="4">
    <location>
        <begin position="758"/>
        <end position="769"/>
    </location>
</feature>
<feature type="region of interest" description="Disordered" evidence="4">
    <location>
        <begin position="669"/>
        <end position="799"/>
    </location>
</feature>
<dbReference type="OrthoDB" id="342531at2759"/>
<dbReference type="PANTHER" id="PTHR13213:SF2">
    <property type="entry name" value="MYB-BINDING PROTEIN 1A"/>
    <property type="match status" value="1"/>
</dbReference>
<dbReference type="VEuPathDB" id="FungiDB:DIURU_000386"/>
<dbReference type="InterPro" id="IPR007015">
    <property type="entry name" value="DNA_pol_V/MYBBP1A"/>
</dbReference>
<protein>
    <recommendedName>
        <fullName evidence="7">DNA polymerase V</fullName>
    </recommendedName>
</protein>
<evidence type="ECO:0000256" key="4">
    <source>
        <dbReference type="SAM" id="MobiDB-lite"/>
    </source>
</evidence>
<sequence>MAVSRDHYFRLGSDLPDEQIAAAAALIGELKAADDAAEWDYAHRRLIKGLTTSKQSARYGFSVALTEVLSGQSMTTDEFLDQLDAATEVKSSMKGKEQRSVLFGRLFGLQALLNSKRLYQDYKQAEVDRWLNTLVKLASERSWLRETAMFTLVQFVKAVMTADDVSDKAKQELATAVLELVKKLGLAMSCEGVAVYLAIPQKMIKVESGWKHGFPFAQGNLPKLAKALKDTEVAEDDEETRRKSQKSTWSPQLPFVWDMVLAHFNQVQSSPSKKAKHDTIGFKELWQVVVEEGLFNEKSSHERKYWGFEILAKFVVGLNRAEDVAHLFTPNVMQTMINSSTQKKRYLHNIAVKAIEALQQAASANCGKGPVILDKLLKRAWNFDNLTKTKTIDKLLVVNNSGSEFEQQSALNELVDIFKARSQSDHEPEAKWGLDRLVQVVRSNRSVIVSLGATGDAVMESVLGFLVRLSLFPSEASAGVVKYAQDKLNSVLAEVVFNPRADKQSWSLWCINEIVALEKKQPLAVEFDDELKACKNDALQYLGIVSELQDKSPAEFRPQLYCFELMFSMVLLQLYLCDEEALQVLGELRMCFEQTFLAELDNGEFDTSVVLTEILLSLSVRKSSLTRRLVSTVWGSFMCTRNDQGDLHVTPKALDLLYEVLVTKENKQGQLNLFEGEGEYGPENEGDDDDDDEDDSQKEDDDSSSDSDSDSDSDDEDDDDDEAEKKANPSKKAEDDDDEDDDSDTDSSDSNDNANTKDQLDEETRKKLAEALGVDNEVKFEDMSSDDDLSESSMDDDEMMEMDGELSRIFKERRDALEAIESGNKQKKEAEDAKEQMVFFKNRVLDLLEVFNKAEPNHPYNLTMIPSLLDLIRMTTDKNLGVKAHKLLKTKVSKTKVPAKEVQEGDADNFMEMLKLVQDKASQSKCSQSYSLACGQACIVLAKNIVSMDATKLDDVIDVYTQSLKTWAAPGSKSKIQPSLFFDFINWLQSKRQSH</sequence>
<evidence type="ECO:0000256" key="3">
    <source>
        <dbReference type="ARBA" id="ARBA00023242"/>
    </source>
</evidence>
<dbReference type="GO" id="GO:0000182">
    <property type="term" value="F:rDNA binding"/>
    <property type="evidence" value="ECO:0007669"/>
    <property type="project" value="TreeGrafter"/>
</dbReference>
<evidence type="ECO:0000313" key="6">
    <source>
        <dbReference type="Proteomes" id="UP000449547"/>
    </source>
</evidence>
<accession>A0A642UY55</accession>
<proteinExistence type="inferred from homology"/>
<dbReference type="OMA" id="VWKHDDP"/>
<gene>
    <name evidence="5" type="ORF">DIURU_000386</name>
</gene>
<dbReference type="GeneID" id="54779039"/>
<dbReference type="Proteomes" id="UP000449547">
    <property type="component" value="Unassembled WGS sequence"/>
</dbReference>
<name>A0A642UY55_DIURU</name>